<dbReference type="Pfam" id="PF00313">
    <property type="entry name" value="CSD"/>
    <property type="match status" value="2"/>
</dbReference>
<dbReference type="Proteomes" id="UP000051298">
    <property type="component" value="Unassembled WGS sequence"/>
</dbReference>
<dbReference type="SUPFAM" id="SSF50249">
    <property type="entry name" value="Nucleic acid-binding proteins"/>
    <property type="match status" value="2"/>
</dbReference>
<dbReference type="PRINTS" id="PR00050">
    <property type="entry name" value="COLDSHOCK"/>
</dbReference>
<name>A0A0P1FI66_9RHOB</name>
<sequence>MGTGHKVDRVAVENISDEDLIRCEGTIKWFDVTRGFGFATCAQVDGDVLLHMNVLRNFGQSSVPDGASVTFDVQRTSRGFQAVEVFAIVPPFLDLDTQEEMPEFMQPVPDGTPFLPARVKWFDKAKGFGFANAFGSTDDIFVHAEVLRRFGLADLQPGEAICLRTIMGERGLLAAEVRRWEYYETPS</sequence>
<dbReference type="GO" id="GO:0003676">
    <property type="term" value="F:nucleic acid binding"/>
    <property type="evidence" value="ECO:0007669"/>
    <property type="project" value="InterPro"/>
</dbReference>
<dbReference type="InterPro" id="IPR050181">
    <property type="entry name" value="Cold_shock_domain"/>
</dbReference>
<dbReference type="InterPro" id="IPR012340">
    <property type="entry name" value="NA-bd_OB-fold"/>
</dbReference>
<accession>A0A0P1FI66</accession>
<dbReference type="eggNOG" id="COG1278">
    <property type="taxonomic scope" value="Bacteria"/>
</dbReference>
<dbReference type="GO" id="GO:0005829">
    <property type="term" value="C:cytosol"/>
    <property type="evidence" value="ECO:0007669"/>
    <property type="project" value="UniProtKB-ARBA"/>
</dbReference>
<organism evidence="2 3">
    <name type="scientific">Thalassobacter stenotrophicus</name>
    <dbReference type="NCBI Taxonomy" id="266809"/>
    <lineage>
        <taxon>Bacteria</taxon>
        <taxon>Pseudomonadati</taxon>
        <taxon>Pseudomonadota</taxon>
        <taxon>Alphaproteobacteria</taxon>
        <taxon>Rhodobacterales</taxon>
        <taxon>Roseobacteraceae</taxon>
        <taxon>Thalassobacter</taxon>
    </lineage>
</organism>
<reference evidence="2 3" key="1">
    <citation type="submission" date="2015-09" db="EMBL/GenBank/DDBJ databases">
        <authorList>
            <consortium name="Swine Surveillance"/>
        </authorList>
    </citation>
    <scope>NUCLEOTIDE SEQUENCE [LARGE SCALE GENOMIC DNA]</scope>
    <source>
        <strain evidence="2 3">CECT 5294</strain>
    </source>
</reference>
<protein>
    <submittedName>
        <fullName evidence="2">Major cold shock protein</fullName>
    </submittedName>
</protein>
<feature type="domain" description="CSD" evidence="1">
    <location>
        <begin position="22"/>
        <end position="87"/>
    </location>
</feature>
<dbReference type="AlphaFoldDB" id="A0A0P1FI66"/>
<proteinExistence type="predicted"/>
<dbReference type="PANTHER" id="PTHR11544">
    <property type="entry name" value="COLD SHOCK DOMAIN CONTAINING PROTEINS"/>
    <property type="match status" value="1"/>
</dbReference>
<gene>
    <name evidence="2" type="primary">cspB</name>
    <name evidence="2" type="ORF">THS5294_02352</name>
</gene>
<dbReference type="EMBL" id="CYRX01000031">
    <property type="protein sequence ID" value="CUH61053.1"/>
    <property type="molecule type" value="Genomic_DNA"/>
</dbReference>
<evidence type="ECO:0000313" key="3">
    <source>
        <dbReference type="Proteomes" id="UP000051298"/>
    </source>
</evidence>
<dbReference type="SMART" id="SM00357">
    <property type="entry name" value="CSP"/>
    <property type="match status" value="2"/>
</dbReference>
<dbReference type="STRING" id="266809.PM03_10925"/>
<dbReference type="PROSITE" id="PS51857">
    <property type="entry name" value="CSD_2"/>
    <property type="match status" value="1"/>
</dbReference>
<evidence type="ECO:0000259" key="1">
    <source>
        <dbReference type="PROSITE" id="PS51857"/>
    </source>
</evidence>
<evidence type="ECO:0000313" key="2">
    <source>
        <dbReference type="EMBL" id="CUH61053.1"/>
    </source>
</evidence>
<dbReference type="InterPro" id="IPR002059">
    <property type="entry name" value="CSP_DNA-bd"/>
</dbReference>
<dbReference type="CDD" id="cd04458">
    <property type="entry name" value="CSP_CDS"/>
    <property type="match status" value="2"/>
</dbReference>
<dbReference type="Gene3D" id="2.40.50.140">
    <property type="entry name" value="Nucleic acid-binding proteins"/>
    <property type="match status" value="2"/>
</dbReference>
<dbReference type="InterPro" id="IPR011129">
    <property type="entry name" value="CSD"/>
</dbReference>